<sequence>MVVDPGLGALCCHICQVALTPDHVSGHIENKHPTIKLDSKQYSEAVDDMKVPMTLPTSIAGGRDCSAYKGLLVQDGIACDSCSYACGSKATMGNHHRAEHRSIPTPMQWSPCKMQQLNKGAHSRFWRVAEVEEMPDDYQKALDRMRKEMAEVTRVEQVPQDKRMVSPWLLTTKWHEHVAGHDIMTLRKLVQIPKADDPIMPPQELILQRLNSPDPSKDGINNSPLHRHQEDATMKSYIRTHWSPSHAAEDGQRR</sequence>
<dbReference type="Proteomes" id="UP000714275">
    <property type="component" value="Unassembled WGS sequence"/>
</dbReference>
<evidence type="ECO:0000313" key="4">
    <source>
        <dbReference type="Proteomes" id="UP000714275"/>
    </source>
</evidence>
<evidence type="ECO:0000256" key="1">
    <source>
        <dbReference type="SAM" id="MobiDB-lite"/>
    </source>
</evidence>
<dbReference type="PROSITE" id="PS00028">
    <property type="entry name" value="ZINC_FINGER_C2H2_1"/>
    <property type="match status" value="1"/>
</dbReference>
<dbReference type="InterPro" id="IPR013087">
    <property type="entry name" value="Znf_C2H2_type"/>
</dbReference>
<protein>
    <recommendedName>
        <fullName evidence="2">C2H2-type domain-containing protein</fullName>
    </recommendedName>
</protein>
<gene>
    <name evidence="3" type="ORF">EV702DRAFT_1208104</name>
</gene>
<feature type="compositionally biased region" description="Polar residues" evidence="1">
    <location>
        <begin position="209"/>
        <end position="224"/>
    </location>
</feature>
<organism evidence="3 4">
    <name type="scientific">Suillus placidus</name>
    <dbReference type="NCBI Taxonomy" id="48579"/>
    <lineage>
        <taxon>Eukaryota</taxon>
        <taxon>Fungi</taxon>
        <taxon>Dikarya</taxon>
        <taxon>Basidiomycota</taxon>
        <taxon>Agaricomycotina</taxon>
        <taxon>Agaricomycetes</taxon>
        <taxon>Agaricomycetidae</taxon>
        <taxon>Boletales</taxon>
        <taxon>Suillineae</taxon>
        <taxon>Suillaceae</taxon>
        <taxon>Suillus</taxon>
    </lineage>
</organism>
<dbReference type="InterPro" id="IPR022698">
    <property type="entry name" value="OrsD"/>
</dbReference>
<proteinExistence type="predicted"/>
<feature type="domain" description="C2H2-type" evidence="2">
    <location>
        <begin position="79"/>
        <end position="100"/>
    </location>
</feature>
<name>A0A9P7CVF9_9AGAM</name>
<reference evidence="3" key="1">
    <citation type="journal article" date="2020" name="New Phytol.">
        <title>Comparative genomics reveals dynamic genome evolution in host specialist ectomycorrhizal fungi.</title>
        <authorList>
            <person name="Lofgren L.A."/>
            <person name="Nguyen N.H."/>
            <person name="Vilgalys R."/>
            <person name="Ruytinx J."/>
            <person name="Liao H.L."/>
            <person name="Branco S."/>
            <person name="Kuo A."/>
            <person name="LaButti K."/>
            <person name="Lipzen A."/>
            <person name="Andreopoulos W."/>
            <person name="Pangilinan J."/>
            <person name="Riley R."/>
            <person name="Hundley H."/>
            <person name="Na H."/>
            <person name="Barry K."/>
            <person name="Grigoriev I.V."/>
            <person name="Stajich J.E."/>
            <person name="Kennedy P.G."/>
        </authorList>
    </citation>
    <scope>NUCLEOTIDE SEQUENCE</scope>
    <source>
        <strain evidence="3">DOB743</strain>
    </source>
</reference>
<evidence type="ECO:0000259" key="2">
    <source>
        <dbReference type="PROSITE" id="PS00028"/>
    </source>
</evidence>
<dbReference type="Pfam" id="PF12013">
    <property type="entry name" value="OrsD"/>
    <property type="match status" value="1"/>
</dbReference>
<dbReference type="OrthoDB" id="2676161at2759"/>
<accession>A0A9P7CVF9</accession>
<evidence type="ECO:0000313" key="3">
    <source>
        <dbReference type="EMBL" id="KAG1759873.1"/>
    </source>
</evidence>
<dbReference type="AlphaFoldDB" id="A0A9P7CVF9"/>
<feature type="region of interest" description="Disordered" evidence="1">
    <location>
        <begin position="209"/>
        <end position="233"/>
    </location>
</feature>
<comment type="caution">
    <text evidence="3">The sequence shown here is derived from an EMBL/GenBank/DDBJ whole genome shotgun (WGS) entry which is preliminary data.</text>
</comment>
<dbReference type="EMBL" id="JABBWD010000537">
    <property type="protein sequence ID" value="KAG1759873.1"/>
    <property type="molecule type" value="Genomic_DNA"/>
</dbReference>
<keyword evidence="4" id="KW-1185">Reference proteome</keyword>